<dbReference type="GO" id="GO:0098796">
    <property type="term" value="C:membrane protein complex"/>
    <property type="evidence" value="ECO:0007669"/>
    <property type="project" value="UniProtKB-ARBA"/>
</dbReference>
<dbReference type="PANTHER" id="PTHR42798">
    <property type="entry name" value="LIPOPROTEIN-RELEASING SYSTEM ATP-BINDING PROTEIN LOLD"/>
    <property type="match status" value="1"/>
</dbReference>
<evidence type="ECO:0000259" key="5">
    <source>
        <dbReference type="PROSITE" id="PS50893"/>
    </source>
</evidence>
<name>A0A345PLP7_9BACI</name>
<gene>
    <name evidence="6" type="ORF">CUC15_19210</name>
</gene>
<dbReference type="SMART" id="SM00382">
    <property type="entry name" value="AAA"/>
    <property type="match status" value="1"/>
</dbReference>
<evidence type="ECO:0000313" key="6">
    <source>
        <dbReference type="EMBL" id="AXI10927.1"/>
    </source>
</evidence>
<accession>A0A345PLP7</accession>
<feature type="domain" description="ABC transporter" evidence="5">
    <location>
        <begin position="2"/>
        <end position="229"/>
    </location>
</feature>
<evidence type="ECO:0000313" key="7">
    <source>
        <dbReference type="Proteomes" id="UP000253908"/>
    </source>
</evidence>
<evidence type="ECO:0000256" key="4">
    <source>
        <dbReference type="ARBA" id="ARBA00022840"/>
    </source>
</evidence>
<reference evidence="7" key="1">
    <citation type="submission" date="2017-11" db="EMBL/GenBank/DDBJ databases">
        <authorList>
            <person name="Zhu W."/>
        </authorList>
    </citation>
    <scope>NUCLEOTIDE SEQUENCE [LARGE SCALE GENOMIC DNA]</scope>
    <source>
        <strain evidence="7">160</strain>
    </source>
</reference>
<dbReference type="InterPro" id="IPR003593">
    <property type="entry name" value="AAA+_ATPase"/>
</dbReference>
<dbReference type="EMBL" id="CP024848">
    <property type="protein sequence ID" value="AXI10927.1"/>
    <property type="molecule type" value="Genomic_DNA"/>
</dbReference>
<comment type="similarity">
    <text evidence="1">Belongs to the ABC transporter superfamily.</text>
</comment>
<dbReference type="GO" id="GO:0016887">
    <property type="term" value="F:ATP hydrolysis activity"/>
    <property type="evidence" value="ECO:0007669"/>
    <property type="project" value="InterPro"/>
</dbReference>
<dbReference type="FunFam" id="3.40.50.300:FF:000032">
    <property type="entry name" value="Export ABC transporter ATP-binding protein"/>
    <property type="match status" value="1"/>
</dbReference>
<dbReference type="InterPro" id="IPR017911">
    <property type="entry name" value="MacB-like_ATP-bd"/>
</dbReference>
<protein>
    <submittedName>
        <fullName evidence="6">Macrolide ABC transporter ATP-binding protein</fullName>
    </submittedName>
</protein>
<dbReference type="KEGG" id="ocn:CUC15_19210"/>
<organism evidence="6 7">
    <name type="scientific">Oceanobacillus zhaokaii</name>
    <dbReference type="NCBI Taxonomy" id="2052660"/>
    <lineage>
        <taxon>Bacteria</taxon>
        <taxon>Bacillati</taxon>
        <taxon>Bacillota</taxon>
        <taxon>Bacilli</taxon>
        <taxon>Bacillales</taxon>
        <taxon>Bacillaceae</taxon>
        <taxon>Oceanobacillus</taxon>
    </lineage>
</organism>
<keyword evidence="4 6" id="KW-0067">ATP-binding</keyword>
<dbReference type="SUPFAM" id="SSF52540">
    <property type="entry name" value="P-loop containing nucleoside triphosphate hydrolases"/>
    <property type="match status" value="1"/>
</dbReference>
<dbReference type="Proteomes" id="UP000253908">
    <property type="component" value="Chromosome"/>
</dbReference>
<sequence>MMTLSNINKSYKSAAGKESVLGGLDFHIGEGEYVAIMGSSGTGKSTLMNILGTLERPDDGEYMFRGKAIHKMSNRKLTLMRNKEIGFVFQNYQLIPNLSIYQNVMLPLEYRRKWFMNKRDRVRKALAMVGLEGKLRQKPYQLSGGQKQRVAIARAIVNEPSLLLADEPTGSLDEKTTESILEIFDDLHQRGVTIIMITHDLEVAKRAERTVYLKGGLLKEHTYETSQSL</sequence>
<dbReference type="OrthoDB" id="9791546at2"/>
<proteinExistence type="inferred from homology"/>
<keyword evidence="3" id="KW-0547">Nucleotide-binding</keyword>
<keyword evidence="7" id="KW-1185">Reference proteome</keyword>
<dbReference type="PANTHER" id="PTHR42798:SF7">
    <property type="entry name" value="ALPHA-D-RIBOSE 1-METHYLPHOSPHONATE 5-TRIPHOSPHATE SYNTHASE SUBUNIT PHNL"/>
    <property type="match status" value="1"/>
</dbReference>
<dbReference type="GO" id="GO:0005524">
    <property type="term" value="F:ATP binding"/>
    <property type="evidence" value="ECO:0007669"/>
    <property type="project" value="UniProtKB-KW"/>
</dbReference>
<dbReference type="AlphaFoldDB" id="A0A345PLP7"/>
<evidence type="ECO:0000256" key="1">
    <source>
        <dbReference type="ARBA" id="ARBA00005417"/>
    </source>
</evidence>
<evidence type="ECO:0000256" key="3">
    <source>
        <dbReference type="ARBA" id="ARBA00022741"/>
    </source>
</evidence>
<dbReference type="CDD" id="cd03255">
    <property type="entry name" value="ABC_MJ0796_LolCDE_FtsE"/>
    <property type="match status" value="1"/>
</dbReference>
<dbReference type="PROSITE" id="PS00211">
    <property type="entry name" value="ABC_TRANSPORTER_1"/>
    <property type="match status" value="1"/>
</dbReference>
<evidence type="ECO:0000256" key="2">
    <source>
        <dbReference type="ARBA" id="ARBA00022448"/>
    </source>
</evidence>
<dbReference type="InterPro" id="IPR017871">
    <property type="entry name" value="ABC_transporter-like_CS"/>
</dbReference>
<dbReference type="GO" id="GO:0022857">
    <property type="term" value="F:transmembrane transporter activity"/>
    <property type="evidence" value="ECO:0007669"/>
    <property type="project" value="UniProtKB-ARBA"/>
</dbReference>
<keyword evidence="2" id="KW-0813">Transport</keyword>
<dbReference type="InterPro" id="IPR003439">
    <property type="entry name" value="ABC_transporter-like_ATP-bd"/>
</dbReference>
<dbReference type="Pfam" id="PF00005">
    <property type="entry name" value="ABC_tran"/>
    <property type="match status" value="1"/>
</dbReference>
<dbReference type="PROSITE" id="PS50893">
    <property type="entry name" value="ABC_TRANSPORTER_2"/>
    <property type="match status" value="1"/>
</dbReference>
<dbReference type="RefSeq" id="WP_114918212.1">
    <property type="nucleotide sequence ID" value="NZ_CP024848.1"/>
</dbReference>
<dbReference type="InterPro" id="IPR027417">
    <property type="entry name" value="P-loop_NTPase"/>
</dbReference>
<dbReference type="Gene3D" id="3.40.50.300">
    <property type="entry name" value="P-loop containing nucleotide triphosphate hydrolases"/>
    <property type="match status" value="1"/>
</dbReference>